<gene>
    <name evidence="5" type="ORF">GB882_13150</name>
</gene>
<dbReference type="PRINTS" id="PR00033">
    <property type="entry name" value="HTHASNC"/>
</dbReference>
<comment type="caution">
    <text evidence="5">The sequence shown here is derived from an EMBL/GenBank/DDBJ whole genome shotgun (WGS) entry which is preliminary data.</text>
</comment>
<keyword evidence="2" id="KW-0238">DNA-binding</keyword>
<dbReference type="GO" id="GO:0043200">
    <property type="term" value="P:response to amino acid"/>
    <property type="evidence" value="ECO:0007669"/>
    <property type="project" value="TreeGrafter"/>
</dbReference>
<keyword evidence="1" id="KW-0805">Transcription regulation</keyword>
<evidence type="ECO:0000256" key="1">
    <source>
        <dbReference type="ARBA" id="ARBA00023015"/>
    </source>
</evidence>
<sequence>VDMLDESLLRLLQEDGRASYSDLAKKVGVNRSVVASRVNHFLSSGEVRVTAAVHPRLLGLAVLAHLALRVTGDTRVVTERLDAMTSAVFVSETTGAFQVVAELRVETMSDLYEDIARVRELTNVVDVQVLVYEHVIRSLFLGEEPSLLDWELDDTDIEIMRILQHNGRVGYAELSAAVGLSVSACRTRVLRLLDAHVMRVGAIRSRHGGSASFVFGMGISPAGGVPAVLDLLASVDGVEFVARTVGRYAMVATVAVKSLAEYNDLLRAVRRLPGVSSAETWIHADIVRERYESTLDRLIRDRQEPLAEMQ</sequence>
<dbReference type="SMART" id="SM00344">
    <property type="entry name" value="HTH_ASNC"/>
    <property type="match status" value="2"/>
</dbReference>
<evidence type="ECO:0000256" key="2">
    <source>
        <dbReference type="ARBA" id="ARBA00023125"/>
    </source>
</evidence>
<dbReference type="GO" id="GO:0005829">
    <property type="term" value="C:cytosol"/>
    <property type="evidence" value="ECO:0007669"/>
    <property type="project" value="TreeGrafter"/>
</dbReference>
<feature type="non-terminal residue" evidence="5">
    <location>
        <position position="1"/>
    </location>
</feature>
<feature type="domain" description="HTH asnC-type" evidence="4">
    <location>
        <begin position="152"/>
        <end position="199"/>
    </location>
</feature>
<dbReference type="InterPro" id="IPR036388">
    <property type="entry name" value="WH-like_DNA-bd_sf"/>
</dbReference>
<dbReference type="PANTHER" id="PTHR30154">
    <property type="entry name" value="LEUCINE-RESPONSIVE REGULATORY PROTEIN"/>
    <property type="match status" value="1"/>
</dbReference>
<keyword evidence="3" id="KW-0804">Transcription</keyword>
<evidence type="ECO:0000256" key="3">
    <source>
        <dbReference type="ARBA" id="ARBA00023163"/>
    </source>
</evidence>
<dbReference type="InterPro" id="IPR036390">
    <property type="entry name" value="WH_DNA-bd_sf"/>
</dbReference>
<evidence type="ECO:0000313" key="6">
    <source>
        <dbReference type="Proteomes" id="UP000429644"/>
    </source>
</evidence>
<dbReference type="PANTHER" id="PTHR30154:SF34">
    <property type="entry name" value="TRANSCRIPTIONAL REGULATOR AZLB"/>
    <property type="match status" value="1"/>
</dbReference>
<dbReference type="Pfam" id="PF13404">
    <property type="entry name" value="HTH_AsnC-type"/>
    <property type="match status" value="2"/>
</dbReference>
<dbReference type="Gene3D" id="3.30.70.920">
    <property type="match status" value="2"/>
</dbReference>
<dbReference type="Proteomes" id="UP000429644">
    <property type="component" value="Unassembled WGS sequence"/>
</dbReference>
<dbReference type="PROSITE" id="PS50956">
    <property type="entry name" value="HTH_ASNC_2"/>
    <property type="match status" value="2"/>
</dbReference>
<proteinExistence type="predicted"/>
<keyword evidence="6" id="KW-1185">Reference proteome</keyword>
<feature type="domain" description="HTH asnC-type" evidence="4">
    <location>
        <begin position="1"/>
        <end position="61"/>
    </location>
</feature>
<dbReference type="InterPro" id="IPR011008">
    <property type="entry name" value="Dimeric_a/b-barrel"/>
</dbReference>
<dbReference type="AlphaFoldDB" id="A0A7J9UYB0"/>
<dbReference type="SUPFAM" id="SSF46785">
    <property type="entry name" value="Winged helix' DNA-binding domain"/>
    <property type="match status" value="2"/>
</dbReference>
<dbReference type="Gene3D" id="1.10.10.10">
    <property type="entry name" value="Winged helix-like DNA-binding domain superfamily/Winged helix DNA-binding domain"/>
    <property type="match status" value="2"/>
</dbReference>
<dbReference type="InterPro" id="IPR019887">
    <property type="entry name" value="Tscrpt_reg_AsnC/Lrp_C"/>
</dbReference>
<dbReference type="EMBL" id="WHPD01002837">
    <property type="protein sequence ID" value="MPV89619.1"/>
    <property type="molecule type" value="Genomic_DNA"/>
</dbReference>
<reference evidence="5 6" key="1">
    <citation type="submission" date="2019-10" db="EMBL/GenBank/DDBJ databases">
        <title>Georgenia wutianyii sp. nov. and Georgenia yuyongxinii sp. nov. isolated from plateau pika (Ochotona curzoniae) in the Qinghai-Tibet plateau of China.</title>
        <authorList>
            <person name="Tian Z."/>
        </authorList>
    </citation>
    <scope>NUCLEOTIDE SEQUENCE [LARGE SCALE GENOMIC DNA]</scope>
    <source>
        <strain evidence="5 6">JCM 15130</strain>
    </source>
</reference>
<protein>
    <submittedName>
        <fullName evidence="5">AsnC family transcriptional regulator</fullName>
    </submittedName>
</protein>
<organism evidence="5 6">
    <name type="scientific">Georgenia ruanii</name>
    <dbReference type="NCBI Taxonomy" id="348442"/>
    <lineage>
        <taxon>Bacteria</taxon>
        <taxon>Bacillati</taxon>
        <taxon>Actinomycetota</taxon>
        <taxon>Actinomycetes</taxon>
        <taxon>Micrococcales</taxon>
        <taxon>Bogoriellaceae</taxon>
        <taxon>Georgenia</taxon>
    </lineage>
</organism>
<name>A0A7J9UYB0_9MICO</name>
<dbReference type="GO" id="GO:0043565">
    <property type="term" value="F:sequence-specific DNA binding"/>
    <property type="evidence" value="ECO:0007669"/>
    <property type="project" value="InterPro"/>
</dbReference>
<evidence type="ECO:0000259" key="4">
    <source>
        <dbReference type="PROSITE" id="PS50956"/>
    </source>
</evidence>
<dbReference type="InterPro" id="IPR000485">
    <property type="entry name" value="AsnC-type_HTH_dom"/>
</dbReference>
<accession>A0A7J9UYB0</accession>
<dbReference type="InterPro" id="IPR019888">
    <property type="entry name" value="Tscrpt_reg_AsnC-like"/>
</dbReference>
<dbReference type="Pfam" id="PF01037">
    <property type="entry name" value="AsnC_trans_reg"/>
    <property type="match status" value="1"/>
</dbReference>
<evidence type="ECO:0000313" key="5">
    <source>
        <dbReference type="EMBL" id="MPV89619.1"/>
    </source>
</evidence>
<dbReference type="SUPFAM" id="SSF54909">
    <property type="entry name" value="Dimeric alpha+beta barrel"/>
    <property type="match status" value="1"/>
</dbReference>